<accession>A0A0U3HJC7</accession>
<dbReference type="OrthoDB" id="36775at2157"/>
<dbReference type="RefSeq" id="WP_011278414.1">
    <property type="nucleotide sequence ID" value="NZ_BHWZ01000004.1"/>
</dbReference>
<organism evidence="2 3">
    <name type="scientific">Sulfolobus acidocaldarius</name>
    <dbReference type="NCBI Taxonomy" id="2285"/>
    <lineage>
        <taxon>Archaea</taxon>
        <taxon>Thermoproteota</taxon>
        <taxon>Thermoprotei</taxon>
        <taxon>Sulfolobales</taxon>
        <taxon>Sulfolobaceae</taxon>
        <taxon>Sulfolobus</taxon>
    </lineage>
</organism>
<evidence type="ECO:0000313" key="1">
    <source>
        <dbReference type="EMBL" id="ALU30256.1"/>
    </source>
</evidence>
<evidence type="ECO:0000313" key="3">
    <source>
        <dbReference type="Proteomes" id="UP000060043"/>
    </source>
</evidence>
<evidence type="ECO:0000313" key="4">
    <source>
        <dbReference type="Proteomes" id="UP000065473"/>
    </source>
</evidence>
<gene>
    <name evidence="1" type="ORF">ATY89_10110</name>
    <name evidence="2" type="ORF">ATZ20_01665</name>
</gene>
<reference evidence="3 4" key="1">
    <citation type="submission" date="2015-12" db="EMBL/GenBank/DDBJ databases">
        <title>A stable core within a dynamic pangenome in Sulfolobus acidocaldarius.</title>
        <authorList>
            <person name="Anderson R."/>
            <person name="Kouris A."/>
            <person name="Seward C."/>
            <person name="Campbell K."/>
            <person name="Whitaker R."/>
        </authorList>
    </citation>
    <scope>NUCLEOTIDE SEQUENCE [LARGE SCALE GENOMIC DNA]</scope>
    <source>
        <strain evidence="1 4">GG12-C01-09</strain>
        <strain evidence="2 3">NG05B_CO5_07</strain>
    </source>
</reference>
<evidence type="ECO:0000313" key="2">
    <source>
        <dbReference type="EMBL" id="ALU30972.1"/>
    </source>
</evidence>
<proteinExistence type="predicted"/>
<dbReference type="PaxDb" id="1435377-SUSAZ_07565"/>
<dbReference type="AlphaFoldDB" id="A0A0U3HJC7"/>
<dbReference type="GeneID" id="14552092"/>
<dbReference type="Proteomes" id="UP000060043">
    <property type="component" value="Chromosome"/>
</dbReference>
<dbReference type="EMBL" id="CP013695">
    <property type="protein sequence ID" value="ALU30972.1"/>
    <property type="molecule type" value="Genomic_DNA"/>
</dbReference>
<dbReference type="EMBL" id="CP013694">
    <property type="protein sequence ID" value="ALU30256.1"/>
    <property type="molecule type" value="Genomic_DNA"/>
</dbReference>
<protein>
    <submittedName>
        <fullName evidence="2">Uncharacterized protein</fullName>
    </submittedName>
</protein>
<sequence length="218" mass="25072">MSVKFGKHDKNQLSEELARISEMIDKAEEIHEETGEVPTTDLVNLYTLSGYYESKVGKGNYTYYHLYSVFAEKYVNFIRTTMSEYARSTKETEIEYINILLDDGYFLILEGEEDKVVLPHPSALASTHTHPGICFFSHKDLETADFLFMRNYLAVGVTSNECALILFRNGVYTLEDKSELESLSKQVKKVKTFQELLNVYSNSSKKFTNLKLLFTQFA</sequence>
<dbReference type="STRING" id="1435377.SUSAZ_07565"/>
<name>A0A0U3HJC7_9CREN</name>
<dbReference type="Proteomes" id="UP000065473">
    <property type="component" value="Chromosome"/>
</dbReference>
<dbReference type="OMA" id="VMNPECA"/>